<evidence type="ECO:0000256" key="1">
    <source>
        <dbReference type="SAM" id="SignalP"/>
    </source>
</evidence>
<comment type="caution">
    <text evidence="2">The sequence shown here is derived from an EMBL/GenBank/DDBJ whole genome shotgun (WGS) entry which is preliminary data.</text>
</comment>
<sequence length="76" mass="8782">MPPSSTSAMPLRITLSLLLLLLLLLPELKLENWNSSCCESAERSSELKDRKRKENVISIIKKNKLLLEWVRMVNVF</sequence>
<accession>A0AAV7G9K4</accession>
<feature type="signal peptide" evidence="1">
    <location>
        <begin position="1"/>
        <end position="30"/>
    </location>
</feature>
<evidence type="ECO:0008006" key="4">
    <source>
        <dbReference type="Google" id="ProtNLM"/>
    </source>
</evidence>
<dbReference type="Proteomes" id="UP000775213">
    <property type="component" value="Unassembled WGS sequence"/>
</dbReference>
<dbReference type="EMBL" id="JAGFBR010000012">
    <property type="protein sequence ID" value="KAH0458385.1"/>
    <property type="molecule type" value="Genomic_DNA"/>
</dbReference>
<evidence type="ECO:0000313" key="3">
    <source>
        <dbReference type="Proteomes" id="UP000775213"/>
    </source>
</evidence>
<evidence type="ECO:0000313" key="2">
    <source>
        <dbReference type="EMBL" id="KAH0458385.1"/>
    </source>
</evidence>
<reference evidence="2 3" key="1">
    <citation type="journal article" date="2021" name="Hortic Res">
        <title>Chromosome-scale assembly of the Dendrobium chrysotoxum genome enhances the understanding of orchid evolution.</title>
        <authorList>
            <person name="Zhang Y."/>
            <person name="Zhang G.Q."/>
            <person name="Zhang D."/>
            <person name="Liu X.D."/>
            <person name="Xu X.Y."/>
            <person name="Sun W.H."/>
            <person name="Yu X."/>
            <person name="Zhu X."/>
            <person name="Wang Z.W."/>
            <person name="Zhao X."/>
            <person name="Zhong W.Y."/>
            <person name="Chen H."/>
            <person name="Yin W.L."/>
            <person name="Huang T."/>
            <person name="Niu S.C."/>
            <person name="Liu Z.J."/>
        </authorList>
    </citation>
    <scope>NUCLEOTIDE SEQUENCE [LARGE SCALE GENOMIC DNA]</scope>
    <source>
        <strain evidence="2">Lindl</strain>
    </source>
</reference>
<proteinExistence type="predicted"/>
<organism evidence="2 3">
    <name type="scientific">Dendrobium chrysotoxum</name>
    <name type="common">Orchid</name>
    <dbReference type="NCBI Taxonomy" id="161865"/>
    <lineage>
        <taxon>Eukaryota</taxon>
        <taxon>Viridiplantae</taxon>
        <taxon>Streptophyta</taxon>
        <taxon>Embryophyta</taxon>
        <taxon>Tracheophyta</taxon>
        <taxon>Spermatophyta</taxon>
        <taxon>Magnoliopsida</taxon>
        <taxon>Liliopsida</taxon>
        <taxon>Asparagales</taxon>
        <taxon>Orchidaceae</taxon>
        <taxon>Epidendroideae</taxon>
        <taxon>Malaxideae</taxon>
        <taxon>Dendrobiinae</taxon>
        <taxon>Dendrobium</taxon>
    </lineage>
</organism>
<name>A0AAV7G9K4_DENCH</name>
<protein>
    <recommendedName>
        <fullName evidence="4">Secreted protein</fullName>
    </recommendedName>
</protein>
<keyword evidence="3" id="KW-1185">Reference proteome</keyword>
<feature type="chain" id="PRO_5044012132" description="Secreted protein" evidence="1">
    <location>
        <begin position="31"/>
        <end position="76"/>
    </location>
</feature>
<gene>
    <name evidence="2" type="ORF">IEQ34_013700</name>
</gene>
<dbReference type="AlphaFoldDB" id="A0AAV7G9K4"/>
<keyword evidence="1" id="KW-0732">Signal</keyword>